<keyword evidence="8" id="KW-0282">Flagellum</keyword>
<dbReference type="GO" id="GO:0009425">
    <property type="term" value="C:bacterial-type flagellum basal body"/>
    <property type="evidence" value="ECO:0007669"/>
    <property type="project" value="UniProtKB-SubCell"/>
</dbReference>
<keyword evidence="9" id="KW-1185">Reference proteome</keyword>
<dbReference type="PANTHER" id="PTHR38766">
    <property type="entry name" value="FLAGELLAR PROTEIN FLIO"/>
    <property type="match status" value="1"/>
</dbReference>
<evidence type="ECO:0000256" key="2">
    <source>
        <dbReference type="ARBA" id="ARBA00022692"/>
    </source>
</evidence>
<comment type="subcellular location">
    <subcellularLocation>
        <location evidence="7">Cell membrane</location>
    </subcellularLocation>
    <subcellularLocation>
        <location evidence="7">Bacterial flagellum basal body</location>
    </subcellularLocation>
</comment>
<evidence type="ECO:0000313" key="9">
    <source>
        <dbReference type="Proteomes" id="UP000429958"/>
    </source>
</evidence>
<evidence type="ECO:0000313" key="8">
    <source>
        <dbReference type="EMBL" id="MSS37373.1"/>
    </source>
</evidence>
<dbReference type="InterPro" id="IPR022781">
    <property type="entry name" value="Flagellar_biosynth_FliO"/>
</dbReference>
<dbReference type="AlphaFoldDB" id="A0A7X2TDQ3"/>
<sequence>MTDGSYITLFQSILMLALVLALAYWCSRFLGKGWNRYSGSGRLKVLDQIQVGQDRRILVLKVGEHCYLVGVSPAGIQLIDRLEDEPGQEACEEDTGKAPADFKQLLEKKLGAWRKKGGGDR</sequence>
<reference evidence="8 9" key="1">
    <citation type="submission" date="2019-08" db="EMBL/GenBank/DDBJ databases">
        <title>In-depth cultivation of the pig gut microbiome towards novel bacterial diversity and tailored functional studies.</title>
        <authorList>
            <person name="Wylensek D."/>
            <person name="Hitch T.C.A."/>
            <person name="Clavel T."/>
        </authorList>
    </citation>
    <scope>NUCLEOTIDE SEQUENCE [LARGE SCALE GENOMIC DNA]</scope>
    <source>
        <strain evidence="8 9">WCA-389-WT-23D1</strain>
    </source>
</reference>
<organism evidence="8 9">
    <name type="scientific">Clostridium porci</name>
    <dbReference type="NCBI Taxonomy" id="2605778"/>
    <lineage>
        <taxon>Bacteria</taxon>
        <taxon>Bacillati</taxon>
        <taxon>Bacillota</taxon>
        <taxon>Clostridia</taxon>
        <taxon>Eubacteriales</taxon>
        <taxon>Clostridiaceae</taxon>
        <taxon>Clostridium</taxon>
    </lineage>
</organism>
<keyword evidence="8" id="KW-0969">Cilium</keyword>
<comment type="similarity">
    <text evidence="6 7">Belongs to the FliO/MopB family.</text>
</comment>
<dbReference type="GO" id="GO:0044781">
    <property type="term" value="P:bacterial-type flagellum organization"/>
    <property type="evidence" value="ECO:0007669"/>
    <property type="project" value="UniProtKB-UniRule"/>
</dbReference>
<keyword evidence="2 7" id="KW-0812">Transmembrane</keyword>
<gene>
    <name evidence="8" type="primary">fliO</name>
    <name evidence="8" type="ORF">FYJ39_12495</name>
</gene>
<keyword evidence="8" id="KW-0966">Cell projection</keyword>
<dbReference type="InterPro" id="IPR052205">
    <property type="entry name" value="FliO/MopB"/>
</dbReference>
<evidence type="ECO:0000256" key="5">
    <source>
        <dbReference type="ARBA" id="ARBA00023143"/>
    </source>
</evidence>
<keyword evidence="3 7" id="KW-1133">Transmembrane helix</keyword>
<evidence type="ECO:0000256" key="6">
    <source>
        <dbReference type="ARBA" id="ARBA00037937"/>
    </source>
</evidence>
<name>A0A7X2TDQ3_9CLOT</name>
<keyword evidence="5 7" id="KW-0975">Bacterial flagellum</keyword>
<dbReference type="GO" id="GO:0005886">
    <property type="term" value="C:plasma membrane"/>
    <property type="evidence" value="ECO:0007669"/>
    <property type="project" value="UniProtKB-SubCell"/>
</dbReference>
<dbReference type="NCBIfam" id="TIGR03500">
    <property type="entry name" value="FliO_TIGR"/>
    <property type="match status" value="1"/>
</dbReference>
<dbReference type="EMBL" id="VUMD01000010">
    <property type="protein sequence ID" value="MSS37373.1"/>
    <property type="molecule type" value="Genomic_DNA"/>
</dbReference>
<accession>A0A7X2TDQ3</accession>
<dbReference type="Proteomes" id="UP000429958">
    <property type="component" value="Unassembled WGS sequence"/>
</dbReference>
<dbReference type="PANTHER" id="PTHR38766:SF1">
    <property type="entry name" value="FLAGELLAR PROTEIN FLIO"/>
    <property type="match status" value="1"/>
</dbReference>
<dbReference type="Pfam" id="PF04347">
    <property type="entry name" value="FliO"/>
    <property type="match status" value="1"/>
</dbReference>
<evidence type="ECO:0000256" key="7">
    <source>
        <dbReference type="RuleBase" id="RU362064"/>
    </source>
</evidence>
<keyword evidence="1 7" id="KW-1003">Cell membrane</keyword>
<evidence type="ECO:0000256" key="1">
    <source>
        <dbReference type="ARBA" id="ARBA00022475"/>
    </source>
</evidence>
<comment type="caution">
    <text evidence="8">The sequence shown here is derived from an EMBL/GenBank/DDBJ whole genome shotgun (WGS) entry which is preliminary data.</text>
</comment>
<evidence type="ECO:0000256" key="4">
    <source>
        <dbReference type="ARBA" id="ARBA00023136"/>
    </source>
</evidence>
<dbReference type="RefSeq" id="WP_154472800.1">
    <property type="nucleotide sequence ID" value="NZ_DBEWUL010000174.1"/>
</dbReference>
<keyword evidence="4 7" id="KW-0472">Membrane</keyword>
<feature type="transmembrane region" description="Helical" evidence="7">
    <location>
        <begin position="6"/>
        <end position="26"/>
    </location>
</feature>
<protein>
    <recommendedName>
        <fullName evidence="7">Flagellar protein</fullName>
    </recommendedName>
</protein>
<proteinExistence type="inferred from homology"/>
<evidence type="ECO:0000256" key="3">
    <source>
        <dbReference type="ARBA" id="ARBA00022989"/>
    </source>
</evidence>